<dbReference type="STRING" id="670307.HYPDE_40853"/>
<dbReference type="HOGENOM" id="CLU_2355911_0_0_5"/>
<sequence>MDAFGKSALLASAVVLLFAFPAAARSWRDIWTAVLNARCGLATFYRLATLTCRGKPTNNWAMLLYPTAERERFDKVADAATRTYQPGVGPTGDCTE</sequence>
<dbReference type="RefSeq" id="WP_015599853.1">
    <property type="nucleotide sequence ID" value="NC_021172.1"/>
</dbReference>
<evidence type="ECO:0000313" key="1">
    <source>
        <dbReference type="EMBL" id="AGK59839.1"/>
    </source>
</evidence>
<organism evidence="1 2">
    <name type="scientific">Hyphomicrobium denitrificans 1NES1</name>
    <dbReference type="NCBI Taxonomy" id="670307"/>
    <lineage>
        <taxon>Bacteria</taxon>
        <taxon>Pseudomonadati</taxon>
        <taxon>Pseudomonadota</taxon>
        <taxon>Alphaproteobacteria</taxon>
        <taxon>Hyphomicrobiales</taxon>
        <taxon>Hyphomicrobiaceae</taxon>
        <taxon>Hyphomicrobium</taxon>
    </lineage>
</organism>
<gene>
    <name evidence="1" type="ORF">HYPDE_40853</name>
</gene>
<proteinExistence type="predicted"/>
<name>N0B889_9HYPH</name>
<dbReference type="Proteomes" id="UP000005952">
    <property type="component" value="Chromosome"/>
</dbReference>
<evidence type="ECO:0000313" key="2">
    <source>
        <dbReference type="Proteomes" id="UP000005952"/>
    </source>
</evidence>
<dbReference type="KEGG" id="hdt:HYPDE_40853"/>
<accession>N0B889</accession>
<reference evidence="1 2" key="1">
    <citation type="journal article" date="2013" name="Genome Announc.">
        <title>Genome sequences for three denitrifying bacterial strains isolated from a uranium- and nitrate-contaminated subsurface environment.</title>
        <authorList>
            <person name="Venkatramanan R."/>
            <person name="Prakash O."/>
            <person name="Woyke T."/>
            <person name="Chain P."/>
            <person name="Goodwin L.A."/>
            <person name="Watson D."/>
            <person name="Brooks S."/>
            <person name="Kostka J.E."/>
            <person name="Green S.J."/>
        </authorList>
    </citation>
    <scope>NUCLEOTIDE SEQUENCE [LARGE SCALE GENOMIC DNA]</scope>
    <source>
        <strain evidence="1 2">1NES1</strain>
    </source>
</reference>
<dbReference type="AlphaFoldDB" id="N0B889"/>
<protein>
    <submittedName>
        <fullName evidence="1">Uncharacterized protein</fullName>
    </submittedName>
</protein>
<keyword evidence="2" id="KW-1185">Reference proteome</keyword>
<dbReference type="EMBL" id="CP005587">
    <property type="protein sequence ID" value="AGK59839.1"/>
    <property type="molecule type" value="Genomic_DNA"/>
</dbReference>
<dbReference type="OrthoDB" id="996425at2"/>